<reference evidence="2 3" key="1">
    <citation type="submission" date="2022-11" db="EMBL/GenBank/DDBJ databases">
        <title>Whole genome sequence of Eschrichtius robustus ER-17-0199.</title>
        <authorList>
            <person name="Bruniche-Olsen A."/>
            <person name="Black A.N."/>
            <person name="Fields C.J."/>
            <person name="Walden K."/>
            <person name="Dewoody J.A."/>
        </authorList>
    </citation>
    <scope>NUCLEOTIDE SEQUENCE [LARGE SCALE GENOMIC DNA]</scope>
    <source>
        <strain evidence="2">ER-17-0199</strain>
        <tissue evidence="2">Blubber</tissue>
    </source>
</reference>
<feature type="region of interest" description="Disordered" evidence="1">
    <location>
        <begin position="44"/>
        <end position="131"/>
    </location>
</feature>
<evidence type="ECO:0000313" key="2">
    <source>
        <dbReference type="EMBL" id="KAJ8798805.1"/>
    </source>
</evidence>
<sequence>MRSGGSVIKVGEKAAGRELFQTPDTSGKFLSPAVLVLESARDFRVPAPSHQPPSPSRARGKGRAQVTGRICWPERETNGRDRSLVGEGRGLESRAGAGSWDRGLRVGGEVGVEAPGGEWRVGAQQLPGPRA</sequence>
<comment type="caution">
    <text evidence="2">The sequence shown here is derived from an EMBL/GenBank/DDBJ whole genome shotgun (WGS) entry which is preliminary data.</text>
</comment>
<keyword evidence="3" id="KW-1185">Reference proteome</keyword>
<accession>A0AB34I5K2</accession>
<gene>
    <name evidence="2" type="ORF">J1605_016608</name>
</gene>
<proteinExistence type="predicted"/>
<dbReference type="AlphaFoldDB" id="A0AB34I5K2"/>
<evidence type="ECO:0000256" key="1">
    <source>
        <dbReference type="SAM" id="MobiDB-lite"/>
    </source>
</evidence>
<protein>
    <submittedName>
        <fullName evidence="2">Uncharacterized protein</fullName>
    </submittedName>
</protein>
<dbReference type="EMBL" id="JAIQCJ010000020">
    <property type="protein sequence ID" value="KAJ8798805.1"/>
    <property type="molecule type" value="Genomic_DNA"/>
</dbReference>
<dbReference type="Proteomes" id="UP001159641">
    <property type="component" value="Unassembled WGS sequence"/>
</dbReference>
<feature type="compositionally biased region" description="Basic and acidic residues" evidence="1">
    <location>
        <begin position="72"/>
        <end position="92"/>
    </location>
</feature>
<name>A0AB34I5K2_ESCRO</name>
<organism evidence="2 3">
    <name type="scientific">Eschrichtius robustus</name>
    <name type="common">California gray whale</name>
    <name type="synonym">Eschrichtius gibbosus</name>
    <dbReference type="NCBI Taxonomy" id="9764"/>
    <lineage>
        <taxon>Eukaryota</taxon>
        <taxon>Metazoa</taxon>
        <taxon>Chordata</taxon>
        <taxon>Craniata</taxon>
        <taxon>Vertebrata</taxon>
        <taxon>Euteleostomi</taxon>
        <taxon>Mammalia</taxon>
        <taxon>Eutheria</taxon>
        <taxon>Laurasiatheria</taxon>
        <taxon>Artiodactyla</taxon>
        <taxon>Whippomorpha</taxon>
        <taxon>Cetacea</taxon>
        <taxon>Mysticeti</taxon>
        <taxon>Eschrichtiidae</taxon>
        <taxon>Eschrichtius</taxon>
    </lineage>
</organism>
<feature type="region of interest" description="Disordered" evidence="1">
    <location>
        <begin position="1"/>
        <end position="24"/>
    </location>
</feature>
<evidence type="ECO:0000313" key="3">
    <source>
        <dbReference type="Proteomes" id="UP001159641"/>
    </source>
</evidence>